<dbReference type="PANTHER" id="PTHR42704:SF17">
    <property type="entry name" value="RIBULOSE BISPHOSPHATE CARBOXYLASE LARGE CHAIN"/>
    <property type="match status" value="1"/>
</dbReference>
<evidence type="ECO:0000256" key="2">
    <source>
        <dbReference type="ARBA" id="ARBA00022723"/>
    </source>
</evidence>
<dbReference type="SUPFAM" id="SSF54966">
    <property type="entry name" value="RuBisCO, large subunit, small (N-terminal) domain"/>
    <property type="match status" value="1"/>
</dbReference>
<dbReference type="Proteomes" id="UP001385499">
    <property type="component" value="Unassembled WGS sequence"/>
</dbReference>
<dbReference type="InterPro" id="IPR017443">
    <property type="entry name" value="RuBisCO_lsu_fd_N"/>
</dbReference>
<comment type="similarity">
    <text evidence="4">Belongs to the RuBisCO large chain family.</text>
</comment>
<protein>
    <submittedName>
        <fullName evidence="7">RuBisCO large subunit C-terminal-like domain-containing protein</fullName>
    </submittedName>
</protein>
<comment type="cofactor">
    <cofactor evidence="1">
        <name>Mg(2+)</name>
        <dbReference type="ChEBI" id="CHEBI:18420"/>
    </cofactor>
</comment>
<dbReference type="SUPFAM" id="SSF51649">
    <property type="entry name" value="RuBisCo, C-terminal domain"/>
    <property type="match status" value="1"/>
</dbReference>
<dbReference type="InterPro" id="IPR020878">
    <property type="entry name" value="RuBisCo_large_chain_AS"/>
</dbReference>
<dbReference type="Gene3D" id="3.20.20.110">
    <property type="entry name" value="Ribulose bisphosphate carboxylase, large subunit, C-terminal domain"/>
    <property type="match status" value="1"/>
</dbReference>
<evidence type="ECO:0000256" key="4">
    <source>
        <dbReference type="RuleBase" id="RU003834"/>
    </source>
</evidence>
<dbReference type="InterPro" id="IPR036422">
    <property type="entry name" value="RuBisCO_lsu_N_sf"/>
</dbReference>
<gene>
    <name evidence="7" type="ORF">V6575_23125</name>
</gene>
<dbReference type="EMBL" id="JBAKIA010000040">
    <property type="protein sequence ID" value="MEJ8476974.1"/>
    <property type="molecule type" value="Genomic_DNA"/>
</dbReference>
<dbReference type="RefSeq" id="WP_340277862.1">
    <property type="nucleotide sequence ID" value="NZ_JBAKIA010000040.1"/>
</dbReference>
<name>A0ABU8TS20_9HYPH</name>
<feature type="domain" description="Ribulose bisphosphate carboxylase large subunit ferrodoxin-like N-terminal" evidence="6">
    <location>
        <begin position="33"/>
        <end position="147"/>
    </location>
</feature>
<proteinExistence type="inferred from homology"/>
<keyword evidence="2" id="KW-0479">Metal-binding</keyword>
<dbReference type="InterPro" id="IPR000685">
    <property type="entry name" value="RuBisCO_lsu_C"/>
</dbReference>
<dbReference type="Pfam" id="PF00016">
    <property type="entry name" value="RuBisCO_large"/>
    <property type="match status" value="1"/>
</dbReference>
<feature type="domain" description="Ribulose bisphosphate carboxylase large subunit C-terminal" evidence="5">
    <location>
        <begin position="157"/>
        <end position="440"/>
    </location>
</feature>
<keyword evidence="3" id="KW-0460">Magnesium</keyword>
<reference evidence="7 8" key="1">
    <citation type="submission" date="2024-02" db="EMBL/GenBank/DDBJ databases">
        <title>Roseibium algae sp. nov., isolated from marine alga (Grateloupia sp.), showing potential in myo-inositol conversion.</title>
        <authorList>
            <person name="Wang Y."/>
        </authorList>
    </citation>
    <scope>NUCLEOTIDE SEQUENCE [LARGE SCALE GENOMIC DNA]</scope>
    <source>
        <strain evidence="7 8">H3510</strain>
    </source>
</reference>
<dbReference type="PROSITE" id="PS00157">
    <property type="entry name" value="RUBISCO_LARGE"/>
    <property type="match status" value="1"/>
</dbReference>
<sequence>MAATRFDHSRIWKRFEPVMNSERIEATYLLETPMDPTQIAAVMAGEQSSGTFVRVAGETDELRARAGAEVLKVTELASVPEPSLESAYLERKAIHGPYRRAHVRIAYPVANIGHNLPTLAATVSGNLYDIGEVTGLKLLSLSIPQAYRSRYLMPSMGITGTRAQLGVIDRPLFGTIIKPNVGMCSHEIADLVETLCEAGVDFIKDDEVCANPDHAPITERVPAVMARIRAYRDRTGRDVMMAFNITDETDAMRRHTDLVTSEGGSCVMASLNWCGLSGIESLRKHTPLALHAHRNGFGAMSRHPLLGIAFDAYQAMYRLAGVDHMHVHGIGGKFVDKAEEVQAAAQACISPLAINGSDVNDRVMPAFSSGQWAGTLPHTFEAVGSTDFLFMAGGGILAHPGGPAAGVRSLQQAWDATSAGQSLNTSKTKALELQVALEFFGT</sequence>
<accession>A0ABU8TS20</accession>
<dbReference type="PANTHER" id="PTHR42704">
    <property type="entry name" value="RIBULOSE BISPHOSPHATE CARBOXYLASE"/>
    <property type="match status" value="1"/>
</dbReference>
<dbReference type="Gene3D" id="3.30.70.150">
    <property type="entry name" value="RuBisCO large subunit, N-terminal domain"/>
    <property type="match status" value="1"/>
</dbReference>
<evidence type="ECO:0000256" key="1">
    <source>
        <dbReference type="ARBA" id="ARBA00001946"/>
    </source>
</evidence>
<dbReference type="SFLD" id="SFLDS00014">
    <property type="entry name" value="RuBisCO"/>
    <property type="match status" value="1"/>
</dbReference>
<evidence type="ECO:0000313" key="8">
    <source>
        <dbReference type="Proteomes" id="UP001385499"/>
    </source>
</evidence>
<keyword evidence="8" id="KW-1185">Reference proteome</keyword>
<dbReference type="InterPro" id="IPR036376">
    <property type="entry name" value="RuBisCO_lsu_C_sf"/>
</dbReference>
<evidence type="ECO:0000256" key="3">
    <source>
        <dbReference type="ARBA" id="ARBA00022842"/>
    </source>
</evidence>
<dbReference type="InterPro" id="IPR033966">
    <property type="entry name" value="RuBisCO"/>
</dbReference>
<evidence type="ECO:0000259" key="6">
    <source>
        <dbReference type="Pfam" id="PF02788"/>
    </source>
</evidence>
<evidence type="ECO:0000259" key="5">
    <source>
        <dbReference type="Pfam" id="PF00016"/>
    </source>
</evidence>
<evidence type="ECO:0000313" key="7">
    <source>
        <dbReference type="EMBL" id="MEJ8476974.1"/>
    </source>
</evidence>
<comment type="caution">
    <text evidence="7">The sequence shown here is derived from an EMBL/GenBank/DDBJ whole genome shotgun (WGS) entry which is preliminary data.</text>
</comment>
<organism evidence="7 8">
    <name type="scientific">Roseibium algae</name>
    <dbReference type="NCBI Taxonomy" id="3123038"/>
    <lineage>
        <taxon>Bacteria</taxon>
        <taxon>Pseudomonadati</taxon>
        <taxon>Pseudomonadota</taxon>
        <taxon>Alphaproteobacteria</taxon>
        <taxon>Hyphomicrobiales</taxon>
        <taxon>Stappiaceae</taxon>
        <taxon>Roseibium</taxon>
    </lineage>
</organism>
<dbReference type="SFLD" id="SFLDG00301">
    <property type="entry name" value="RuBisCO-like_proteins"/>
    <property type="match status" value="1"/>
</dbReference>
<dbReference type="Pfam" id="PF02788">
    <property type="entry name" value="RuBisCO_large_N"/>
    <property type="match status" value="1"/>
</dbReference>